<sequence>MSLRPDSLWSPDPSANDDVARLERLLQVYRHVPAEGVVWTPVRRTPRRRWRLPVGIAAMMATAAMLLVAAWLPWRLAWSDGAAWRVSGVARIDALPVGGALATAADEHARIDVARIGSIEVSPGSRVTLLETRAGRHRIALDSGHIRARIWAPPGYFGVLGAASEVVDLGCEFDLWTSADGRGRMSVRSGWVLHSVGGQDTLVPAGYDIGFEALRAGIPRSIAASAQFGAAVDRIDVQLARGLRDADAERRVATLATAADAVTLLSLLTRYPALADGPLYPRLATLLEVPATDARHRAAWAAGSAHAIDAWWDRVPRPPKQWWRHWRDALG</sequence>
<evidence type="ECO:0000256" key="1">
    <source>
        <dbReference type="SAM" id="Phobius"/>
    </source>
</evidence>
<keyword evidence="1" id="KW-0472">Membrane</keyword>
<evidence type="ECO:0000313" key="2">
    <source>
        <dbReference type="EMBL" id="MBB5208372.1"/>
    </source>
</evidence>
<gene>
    <name evidence="2" type="ORF">HNQ52_001914</name>
</gene>
<name>A0A7W8FZE8_9GAMM</name>
<keyword evidence="3" id="KW-1185">Reference proteome</keyword>
<reference evidence="2 3" key="1">
    <citation type="submission" date="2020-08" db="EMBL/GenBank/DDBJ databases">
        <title>Genomic Encyclopedia of Type Strains, Phase IV (KMG-IV): sequencing the most valuable type-strain genomes for metagenomic binning, comparative biology and taxonomic classification.</title>
        <authorList>
            <person name="Goeker M."/>
        </authorList>
    </citation>
    <scope>NUCLEOTIDE SEQUENCE [LARGE SCALE GENOMIC DNA]</scope>
    <source>
        <strain evidence="2 3">DSM 24163</strain>
    </source>
</reference>
<keyword evidence="1" id="KW-1133">Transmembrane helix</keyword>
<evidence type="ECO:0008006" key="4">
    <source>
        <dbReference type="Google" id="ProtNLM"/>
    </source>
</evidence>
<dbReference type="EMBL" id="JACHHP010000003">
    <property type="protein sequence ID" value="MBB5208372.1"/>
    <property type="molecule type" value="Genomic_DNA"/>
</dbReference>
<dbReference type="AlphaFoldDB" id="A0A7W8FZE8"/>
<proteinExistence type="predicted"/>
<feature type="transmembrane region" description="Helical" evidence="1">
    <location>
        <begin position="52"/>
        <end position="74"/>
    </location>
</feature>
<organism evidence="2 3">
    <name type="scientific">Chiayiivirga flava</name>
    <dbReference type="NCBI Taxonomy" id="659595"/>
    <lineage>
        <taxon>Bacteria</taxon>
        <taxon>Pseudomonadati</taxon>
        <taxon>Pseudomonadota</taxon>
        <taxon>Gammaproteobacteria</taxon>
        <taxon>Lysobacterales</taxon>
        <taxon>Lysobacteraceae</taxon>
        <taxon>Chiayiivirga</taxon>
    </lineage>
</organism>
<dbReference type="RefSeq" id="WP_183960907.1">
    <property type="nucleotide sequence ID" value="NZ_JACHHP010000003.1"/>
</dbReference>
<accession>A0A7W8FZE8</accession>
<comment type="caution">
    <text evidence="2">The sequence shown here is derived from an EMBL/GenBank/DDBJ whole genome shotgun (WGS) entry which is preliminary data.</text>
</comment>
<dbReference type="Proteomes" id="UP000521199">
    <property type="component" value="Unassembled WGS sequence"/>
</dbReference>
<protein>
    <recommendedName>
        <fullName evidence="4">FecR protein domain-containing protein</fullName>
    </recommendedName>
</protein>
<keyword evidence="1" id="KW-0812">Transmembrane</keyword>
<evidence type="ECO:0000313" key="3">
    <source>
        <dbReference type="Proteomes" id="UP000521199"/>
    </source>
</evidence>